<evidence type="ECO:0000313" key="2">
    <source>
        <dbReference type="Proteomes" id="UP000593572"/>
    </source>
</evidence>
<proteinExistence type="predicted"/>
<gene>
    <name evidence="1" type="ORF">Golob_009010</name>
</gene>
<keyword evidence="2" id="KW-1185">Reference proteome</keyword>
<comment type="caution">
    <text evidence="1">The sequence shown here is derived from an EMBL/GenBank/DDBJ whole genome shotgun (WGS) entry which is preliminary data.</text>
</comment>
<protein>
    <submittedName>
        <fullName evidence="1">Uncharacterized protein</fullName>
    </submittedName>
</protein>
<reference evidence="1 2" key="1">
    <citation type="journal article" date="2019" name="Genome Biol. Evol.">
        <title>Insights into the evolution of the New World diploid cottons (Gossypium, subgenus Houzingenia) based on genome sequencing.</title>
        <authorList>
            <person name="Grover C.E."/>
            <person name="Arick M.A. 2nd"/>
            <person name="Thrash A."/>
            <person name="Conover J.L."/>
            <person name="Sanders W.S."/>
            <person name="Peterson D.G."/>
            <person name="Frelichowski J.E."/>
            <person name="Scheffler J.A."/>
            <person name="Scheffler B.E."/>
            <person name="Wendel J.F."/>
        </authorList>
    </citation>
    <scope>NUCLEOTIDE SEQUENCE [LARGE SCALE GENOMIC DNA]</scope>
    <source>
        <strain evidence="1">157</strain>
        <tissue evidence="1">Leaf</tissue>
    </source>
</reference>
<sequence length="45" mass="4962">MMPMIPRLMISLSCSLIVPPSLHHQSPLSLTTTTLLQTTPLISLF</sequence>
<dbReference type="AlphaFoldDB" id="A0A7J8MHK9"/>
<name>A0A7J8MHK9_9ROSI</name>
<evidence type="ECO:0000313" key="1">
    <source>
        <dbReference type="EMBL" id="MBA0564052.1"/>
    </source>
</evidence>
<accession>A0A7J8MHK9</accession>
<dbReference type="Proteomes" id="UP000593572">
    <property type="component" value="Unassembled WGS sequence"/>
</dbReference>
<organism evidence="1 2">
    <name type="scientific">Gossypium lobatum</name>
    <dbReference type="NCBI Taxonomy" id="34289"/>
    <lineage>
        <taxon>Eukaryota</taxon>
        <taxon>Viridiplantae</taxon>
        <taxon>Streptophyta</taxon>
        <taxon>Embryophyta</taxon>
        <taxon>Tracheophyta</taxon>
        <taxon>Spermatophyta</taxon>
        <taxon>Magnoliopsida</taxon>
        <taxon>eudicotyledons</taxon>
        <taxon>Gunneridae</taxon>
        <taxon>Pentapetalae</taxon>
        <taxon>rosids</taxon>
        <taxon>malvids</taxon>
        <taxon>Malvales</taxon>
        <taxon>Malvaceae</taxon>
        <taxon>Malvoideae</taxon>
        <taxon>Gossypium</taxon>
    </lineage>
</organism>
<feature type="non-terminal residue" evidence="1">
    <location>
        <position position="45"/>
    </location>
</feature>
<dbReference type="EMBL" id="JABEZX010000008">
    <property type="protein sequence ID" value="MBA0564052.1"/>
    <property type="molecule type" value="Genomic_DNA"/>
</dbReference>